<feature type="region of interest" description="Disordered" evidence="5">
    <location>
        <begin position="1"/>
        <end position="29"/>
    </location>
</feature>
<evidence type="ECO:0000259" key="6">
    <source>
        <dbReference type="SMART" id="SM00278"/>
    </source>
</evidence>
<keyword evidence="3" id="KW-0235">DNA replication</keyword>
<dbReference type="Pfam" id="PF17657">
    <property type="entry name" value="DNA_pol3_finger"/>
    <property type="match status" value="1"/>
</dbReference>
<dbReference type="GO" id="GO:0003887">
    <property type="term" value="F:DNA-directed DNA polymerase activity"/>
    <property type="evidence" value="ECO:0007669"/>
    <property type="project" value="UniProtKB-KW"/>
</dbReference>
<dbReference type="InterPro" id="IPR040982">
    <property type="entry name" value="DNA_pol3_finger"/>
</dbReference>
<evidence type="ECO:0000256" key="4">
    <source>
        <dbReference type="ARBA" id="ARBA00022932"/>
    </source>
</evidence>
<feature type="domain" description="Polymerase/histidinol phosphatase N-terminal" evidence="7">
    <location>
        <begin position="37"/>
        <end position="104"/>
    </location>
</feature>
<dbReference type="InterPro" id="IPR004805">
    <property type="entry name" value="DnaE2/DnaE/PolC"/>
</dbReference>
<evidence type="ECO:0000256" key="2">
    <source>
        <dbReference type="ARBA" id="ARBA00022695"/>
    </source>
</evidence>
<dbReference type="SMART" id="SM00481">
    <property type="entry name" value="POLIIIAc"/>
    <property type="match status" value="1"/>
</dbReference>
<dbReference type="Gene3D" id="1.10.150.870">
    <property type="match status" value="1"/>
</dbReference>
<keyword evidence="4" id="KW-0239">DNA-directed DNA polymerase</keyword>
<dbReference type="RefSeq" id="YP_009035970.1">
    <property type="nucleotide sequence ID" value="NC_024209.1"/>
</dbReference>
<keyword evidence="2" id="KW-0548">Nucleotidyltransferase</keyword>
<dbReference type="GO" id="GO:0008408">
    <property type="term" value="F:3'-5' exonuclease activity"/>
    <property type="evidence" value="ECO:0007669"/>
    <property type="project" value="InterPro"/>
</dbReference>
<accession>X2KSR0</accession>
<evidence type="ECO:0000259" key="7">
    <source>
        <dbReference type="SMART" id="SM00481"/>
    </source>
</evidence>
<evidence type="ECO:0000256" key="1">
    <source>
        <dbReference type="ARBA" id="ARBA00022679"/>
    </source>
</evidence>
<dbReference type="Proteomes" id="UP000019737">
    <property type="component" value="Segment"/>
</dbReference>
<dbReference type="KEGG" id="vg:19527255"/>
<dbReference type="NCBIfam" id="TIGR00594">
    <property type="entry name" value="polc"/>
    <property type="match status" value="1"/>
</dbReference>
<dbReference type="GeneID" id="19527255"/>
<evidence type="ECO:0000313" key="9">
    <source>
        <dbReference type="Proteomes" id="UP000019737"/>
    </source>
</evidence>
<name>X2KSR0_9CAUD</name>
<dbReference type="GO" id="GO:0006260">
    <property type="term" value="P:DNA replication"/>
    <property type="evidence" value="ECO:0007669"/>
    <property type="project" value="UniProtKB-KW"/>
</dbReference>
<dbReference type="GO" id="GO:0006281">
    <property type="term" value="P:DNA repair"/>
    <property type="evidence" value="ECO:0007669"/>
    <property type="project" value="InterPro"/>
</dbReference>
<dbReference type="Pfam" id="PF07733">
    <property type="entry name" value="DNA_pol3_alpha"/>
    <property type="match status" value="1"/>
</dbReference>
<gene>
    <name evidence="8" type="primary">75</name>
    <name evidence="8" type="ORF">PBI_HAWKEYE_75</name>
</gene>
<evidence type="ECO:0000313" key="8">
    <source>
        <dbReference type="EMBL" id="AHN84086.1"/>
    </source>
</evidence>
<dbReference type="Gene3D" id="3.20.20.140">
    <property type="entry name" value="Metal-dependent hydrolases"/>
    <property type="match status" value="1"/>
</dbReference>
<dbReference type="PANTHER" id="PTHR32294">
    <property type="entry name" value="DNA POLYMERASE III SUBUNIT ALPHA"/>
    <property type="match status" value="1"/>
</dbReference>
<sequence length="1148" mass="130030">MKDLELSQPDPLPEKRNGSTEVAKPDTKAPAKKMKYVSLHTHSTFSYGDGFGPVKDHVKRVAGLGMTALALTEHGNLSSHAQLEKAANEYGIKPIFGCELYLAPEKESRKWHQTVLAMDEQGLRNLNKIVTESWKNFYRWPTVSWKLLEEHSDGLIVLSGCADSLLSCTLLGGKSYGDKRLRYSERDFARATRVIGRYQQIFGDRYYLETQRFPGLDRTCVLNPALARLAEVTGSHLVATADVHYPYGSDNEMQKILHAAHRGSTVEATEASWEYDILLTYPETDSEIFHDLVQTGLTRKQAREAVLETARIAERCNVVLPKNAPIRFPLPHNPSLTEAKQVTTEEYFRQQLNEGWHFRFATNKNMRKHRKDYQARVELELGMMKEKDFLDYFLVLSDAVRWAKDHKIPVGPARGSAAASLVCYLLRITEVDPMLFPHMLFERFIDPTRTELPDVDLDFSDDRRIEVKRYLEEKYGADRVGNIGNFTRYRGKNSIDDVARVYNIPVWETEIVKNLIIERSGGDSRISDSLEDTFNMFPKAAAVLERHPALANAIRLEGNYRGMGVHAAGIVISNTPITDTCAVYERESAGKTTQVIAYDKKDGEYVGMLKADFLGLSTMGMIGLAIDTIGMDLEELYRIPLDDQPTLEAFRKGDVTGIFQFEGRATRIVCSDVVPDHFQHLADINALSRPGPLFSGMTAAYCEVKHGRKVAEKYHPILDKLTDWTYGQVVYQEQVLSTIRELGGFPMSEVHSIRKIISQKLGEAQFEAKYKMFEDNAVKNHGCTREQAQKIWRFLATSATYSFNIAHCISYSMLAYWQMWIKQHHPTAFYAAQLQKVNDEKLDKLMKDAVRHKIDILPPRIGDSNISWSAQGDGVVQAGFIQIPGVGPKTAEAIVEWRNQKIGRKAIAASASDIIDAEVVDLDAHDADAPIPKKKRAKSTGSAVAVLSGSDLDTRYINAEIFDGLRWADLEEVKGIGPKSIEKIVAFCESEDPFGLNKVQDLFRLLRKTIRRGNPYGIPVPTHNSETIPRNGQHDGIVWMGIPKAKNYQDYIENQRSRYGKEEAEILAEMKDPHLVKSCVVQCFDDYDDDVYCRWNRWQFPKFEKMLESLQVDGSNVLIVRGRKREDFGVSIHVTDAYVLELDDDERL</sequence>
<dbReference type="EMBL" id="KJ194582">
    <property type="protein sequence ID" value="AHN84086.1"/>
    <property type="molecule type" value="Genomic_DNA"/>
</dbReference>
<dbReference type="InterPro" id="IPR003141">
    <property type="entry name" value="Pol/His_phosphatase_N"/>
</dbReference>
<dbReference type="InterPro" id="IPR004013">
    <property type="entry name" value="PHP_dom"/>
</dbReference>
<feature type="domain" description="Helix-hairpin-helix DNA-binding motif class 1" evidence="6">
    <location>
        <begin position="878"/>
        <end position="897"/>
    </location>
</feature>
<organism evidence="8 9">
    <name type="scientific">Mycobacterium phage Hawkeye</name>
    <dbReference type="NCBI Taxonomy" id="1458711"/>
    <lineage>
        <taxon>Viruses</taxon>
        <taxon>Duplodnaviria</taxon>
        <taxon>Heunggongvirae</taxon>
        <taxon>Uroviricota</taxon>
        <taxon>Caudoviricetes</taxon>
        <taxon>Dclasvirinae</taxon>
        <taxon>Hawkeyevirus</taxon>
        <taxon>Hawkeyevirus hawkeye</taxon>
    </lineage>
</organism>
<dbReference type="SUPFAM" id="SSF89550">
    <property type="entry name" value="PHP domain-like"/>
    <property type="match status" value="1"/>
</dbReference>
<keyword evidence="1" id="KW-0808">Transferase</keyword>
<keyword evidence="9" id="KW-1185">Reference proteome</keyword>
<reference evidence="8 9" key="1">
    <citation type="submission" date="2014-01" db="EMBL/GenBank/DDBJ databases">
        <authorList>
            <person name="Schneider V.M."/>
            <person name="Bowman C.A."/>
            <person name="Russell D.A."/>
            <person name="Pope W.H."/>
            <person name="Jacobs-Sera D."/>
            <person name="Hendrix R.W."/>
            <person name="Hatfull G.F."/>
        </authorList>
    </citation>
    <scope>NUCLEOTIDE SEQUENCE [LARGE SCALE GENOMIC DNA]</scope>
</reference>
<dbReference type="InterPro" id="IPR011708">
    <property type="entry name" value="DNA_pol3_alpha_NTPase_dom"/>
</dbReference>
<protein>
    <submittedName>
        <fullName evidence="8">DNA polymerase III alpha subunit</fullName>
    </submittedName>
</protein>
<proteinExistence type="predicted"/>
<dbReference type="InterPro" id="IPR016195">
    <property type="entry name" value="Pol/histidinol_Pase-like"/>
</dbReference>
<dbReference type="SMART" id="SM00278">
    <property type="entry name" value="HhH1"/>
    <property type="match status" value="2"/>
</dbReference>
<dbReference type="InterPro" id="IPR003583">
    <property type="entry name" value="Hlx-hairpin-Hlx_DNA-bd_motif"/>
</dbReference>
<evidence type="ECO:0000256" key="3">
    <source>
        <dbReference type="ARBA" id="ARBA00022705"/>
    </source>
</evidence>
<evidence type="ECO:0000256" key="5">
    <source>
        <dbReference type="SAM" id="MobiDB-lite"/>
    </source>
</evidence>
<feature type="compositionally biased region" description="Basic and acidic residues" evidence="5">
    <location>
        <begin position="12"/>
        <end position="29"/>
    </location>
</feature>
<dbReference type="GO" id="GO:0003677">
    <property type="term" value="F:DNA binding"/>
    <property type="evidence" value="ECO:0007669"/>
    <property type="project" value="InterPro"/>
</dbReference>
<feature type="domain" description="Helix-hairpin-helix DNA-binding motif class 1" evidence="6">
    <location>
        <begin position="968"/>
        <end position="987"/>
    </location>
</feature>
<dbReference type="Pfam" id="PF02811">
    <property type="entry name" value="PHP"/>
    <property type="match status" value="1"/>
</dbReference>